<keyword evidence="2" id="KW-1185">Reference proteome</keyword>
<dbReference type="EMBL" id="CP050063">
    <property type="protein sequence ID" value="QIP16456.1"/>
    <property type="molecule type" value="Genomic_DNA"/>
</dbReference>
<dbReference type="SUPFAM" id="SSF53448">
    <property type="entry name" value="Nucleotide-diphospho-sugar transferases"/>
    <property type="match status" value="1"/>
</dbReference>
<dbReference type="Proteomes" id="UP000501802">
    <property type="component" value="Chromosome"/>
</dbReference>
<accession>A0A6G9AVT9</accession>
<dbReference type="RefSeq" id="WP_167216373.1">
    <property type="nucleotide sequence ID" value="NZ_CP050063.1"/>
</dbReference>
<protein>
    <submittedName>
        <fullName evidence="1">Glycosyltransferase family 2 protein</fullName>
    </submittedName>
</protein>
<sequence>MKVTGFSIVRNAIKFDYPILEAIQSVLPLCDEFVVAVGNSEDDTLALIKSIDSDKIRIIETVWDDSLRAGGQVLAVETNKALAAISPDTDWAFYIQGDEVLHERYLPVVRQAMEQYLDHPQVEGLLFNYLHFYGSYRYVGDSPQWYRREIRIIRYSDNVTAYRDAQGFRTKDNKKLHVKLIDAYIYHYGWVKPPEVQKTKLAATQRFWNDDQQIMQARQTLDHFDYGTIDALAEFKDAQPAIMQPRINAQNWQFDFNIREKKYSLKNRFKTFIERITGWRMGEYRNYKLLR</sequence>
<dbReference type="GO" id="GO:0016740">
    <property type="term" value="F:transferase activity"/>
    <property type="evidence" value="ECO:0007669"/>
    <property type="project" value="UniProtKB-KW"/>
</dbReference>
<dbReference type="KEGG" id="spib:G8759_29330"/>
<evidence type="ECO:0000313" key="1">
    <source>
        <dbReference type="EMBL" id="QIP16456.1"/>
    </source>
</evidence>
<dbReference type="InterPro" id="IPR029044">
    <property type="entry name" value="Nucleotide-diphossugar_trans"/>
</dbReference>
<keyword evidence="1" id="KW-0808">Transferase</keyword>
<evidence type="ECO:0000313" key="2">
    <source>
        <dbReference type="Proteomes" id="UP000501802"/>
    </source>
</evidence>
<name>A0A6G9AVT9_9BACT</name>
<gene>
    <name evidence="1" type="ORF">G8759_29330</name>
</gene>
<reference evidence="1 2" key="1">
    <citation type="submission" date="2020-03" db="EMBL/GenBank/DDBJ databases">
        <authorList>
            <person name="Kim M.K."/>
        </authorList>
    </citation>
    <scope>NUCLEOTIDE SEQUENCE [LARGE SCALE GENOMIC DNA]</scope>
    <source>
        <strain evidence="1 2">BT328</strain>
    </source>
</reference>
<dbReference type="AlphaFoldDB" id="A0A6G9AVT9"/>
<organism evidence="1 2">
    <name type="scientific">Spirosoma aureum</name>
    <dbReference type="NCBI Taxonomy" id="2692134"/>
    <lineage>
        <taxon>Bacteria</taxon>
        <taxon>Pseudomonadati</taxon>
        <taxon>Bacteroidota</taxon>
        <taxon>Cytophagia</taxon>
        <taxon>Cytophagales</taxon>
        <taxon>Cytophagaceae</taxon>
        <taxon>Spirosoma</taxon>
    </lineage>
</organism>
<proteinExistence type="predicted"/>